<dbReference type="PANTHER" id="PTHR19842:SF2">
    <property type="entry name" value="WD REPEAT PROTEIN (AFU_ORTHOLOGUE AFUA_5G04300)"/>
    <property type="match status" value="1"/>
</dbReference>
<feature type="repeat" description="WD" evidence="2">
    <location>
        <begin position="926"/>
        <end position="951"/>
    </location>
</feature>
<feature type="region of interest" description="Disordered" evidence="3">
    <location>
        <begin position="433"/>
        <end position="462"/>
    </location>
</feature>
<dbReference type="RefSeq" id="XP_033668965.1">
    <property type="nucleotide sequence ID" value="XM_033812357.1"/>
</dbReference>
<dbReference type="GeneID" id="54565629"/>
<dbReference type="SUPFAM" id="SSF63829">
    <property type="entry name" value="Calcium-dependent phosphotriesterase"/>
    <property type="match status" value="1"/>
</dbReference>
<dbReference type="GO" id="GO:0031932">
    <property type="term" value="C:TORC2 complex"/>
    <property type="evidence" value="ECO:0007669"/>
    <property type="project" value="InterPro"/>
</dbReference>
<dbReference type="InterPro" id="IPR036322">
    <property type="entry name" value="WD40_repeat_dom_sf"/>
</dbReference>
<comment type="similarity">
    <text evidence="1">Belongs to the WD repeat LST8 family.</text>
</comment>
<evidence type="ECO:0000256" key="2">
    <source>
        <dbReference type="PROSITE-ProRule" id="PRU00221"/>
    </source>
</evidence>
<feature type="region of interest" description="Disordered" evidence="3">
    <location>
        <begin position="113"/>
        <end position="244"/>
    </location>
</feature>
<evidence type="ECO:0000313" key="5">
    <source>
        <dbReference type="Proteomes" id="UP000799537"/>
    </source>
</evidence>
<feature type="region of interest" description="Disordered" evidence="3">
    <location>
        <begin position="335"/>
        <end position="387"/>
    </location>
</feature>
<dbReference type="SUPFAM" id="SSF50978">
    <property type="entry name" value="WD40 repeat-like"/>
    <property type="match status" value="1"/>
</dbReference>
<dbReference type="Pfam" id="PF00400">
    <property type="entry name" value="WD40"/>
    <property type="match status" value="3"/>
</dbReference>
<feature type="region of interest" description="Disordered" evidence="3">
    <location>
        <begin position="493"/>
        <end position="522"/>
    </location>
</feature>
<feature type="compositionally biased region" description="Low complexity" evidence="3">
    <location>
        <begin position="354"/>
        <end position="367"/>
    </location>
</feature>
<sequence length="1319" mass="144623">MAVEIVDLCSSDEESPRKAAEGALAGFKPRKNKITKLVSTNGTAAQQYDFDFNDDRSWGNADSSSPLNGGPNTDFKPYESYHDARAENFEEHNRSHSNAVPDLVRIDNVERSNGQQSLEEAKSNGHWEYSNGGSGDDIMASGNPMGEHTWTTRSANDANTSFEARATSTRTGNQTDYPSERSFRIDKSKRYGHSSVQDRVRERPLTAQSSSSLSSPPESSLLNKFLSGSPEGNNVESGDGASTNQNRLQITQPAKTSILSGAGLEVVRMREENGPKDVLGKLENGIKRQASLLVDSADSRILKRPRAEESFVPQSESLRSSRPPAILIDVTNPDTERVSYSDEPEIEDSIRMKSSTSTTTNSKPVSTGATQKEANPWKGPGTREPYHPEEDELLCQLKADGLSWDEIVPHFNGRTKGSLQVRYSTKFAHRKETAAVARPGRKKSTLPIPTLERADSSDNVTTGRAKRARNAAPSAVDGFVSWASVKASRRESAALANPEEENLADSPEPVLPDASTRQDGTFPASISQVLRYRELGLNGRRFWGASPRAVRDDVKNHVYKTYALQKQYHGTSGDVVALSWAPDGDRFAAGSIAISDDRSMQYNMQRNLVVGSGSQSKLREMTEHHIPRPLVDTTDNVNGLHAMRASQDSRLFKTVTATAFSPSSPRKLYTTGEDMMLRRYAVGTDVNAVKCRYEIQHPARVDLLAVSSPHGIVATGCHTDIKSVQLYRCHEKDYERGSVFSPGRRELQSSVPIYPSTLKWGIAYRHCALLLAGFCGDEEKEHAGETCLWDINTGTAIPIRGATRNVFDVAWNPNPSSASTSFAVASKPSSLSVARSTRSVIQCFAPNQQEARKVLTWECPAPDINDVVFCPYDDNLIAAGATNGTVYIWDQRSADRSQNPLHILHHGATENILAHDRDPETADTGVRFLSWGATKTRLYSGSHDGIVKVWNPYRSPNNAHVDDIAPPRHERSAVMSGTFNQDHRELLVGTENGRINLFSIEANPVYKAQQFKLETAPAPAEDEQEDSLALARSMIDSGKIEIRPCGALPFRQAVQGPNYEGPFMAPSSEEINKAEEKCTEAMIAQSDAHLRQAQLDPDDDAETARADSNAVAAQRTLDELNQRLEHFHFAQPKAAEFQRALFQAEHDRAELLSQLTEPVEACTLPCGVLPTAGDGVEDSGRSVLRIPQMLRSIEQNAAVASIGDEESVAACASCFPLQALKRKGKPSFCVACKLKKAGLIVSCSRCAGPARLQTDTSKETLCERCSFTCFRCTRTPLSGVPSTHASNRRKKWNNTATLARSSESITHPCGRTQTHTHTT</sequence>
<dbReference type="Proteomes" id="UP000799537">
    <property type="component" value="Unassembled WGS sequence"/>
</dbReference>
<dbReference type="GO" id="GO:0031929">
    <property type="term" value="P:TOR signaling"/>
    <property type="evidence" value="ECO:0007669"/>
    <property type="project" value="InterPro"/>
</dbReference>
<feature type="repeat" description="WD" evidence="2">
    <location>
        <begin position="873"/>
        <end position="899"/>
    </location>
</feature>
<feature type="compositionally biased region" description="Polar residues" evidence="3">
    <location>
        <begin position="230"/>
        <end position="244"/>
    </location>
</feature>
<reference evidence="4" key="1">
    <citation type="journal article" date="2020" name="Stud. Mycol.">
        <title>101 Dothideomycetes genomes: a test case for predicting lifestyles and emergence of pathogens.</title>
        <authorList>
            <person name="Haridas S."/>
            <person name="Albert R."/>
            <person name="Binder M."/>
            <person name="Bloem J."/>
            <person name="Labutti K."/>
            <person name="Salamov A."/>
            <person name="Andreopoulos B."/>
            <person name="Baker S."/>
            <person name="Barry K."/>
            <person name="Bills G."/>
            <person name="Bluhm B."/>
            <person name="Cannon C."/>
            <person name="Castanera R."/>
            <person name="Culley D."/>
            <person name="Daum C."/>
            <person name="Ezra D."/>
            <person name="Gonzalez J."/>
            <person name="Henrissat B."/>
            <person name="Kuo A."/>
            <person name="Liang C."/>
            <person name="Lipzen A."/>
            <person name="Lutzoni F."/>
            <person name="Magnuson J."/>
            <person name="Mondo S."/>
            <person name="Nolan M."/>
            <person name="Ohm R."/>
            <person name="Pangilinan J."/>
            <person name="Park H.-J."/>
            <person name="Ramirez L."/>
            <person name="Alfaro M."/>
            <person name="Sun H."/>
            <person name="Tritt A."/>
            <person name="Yoshinaga Y."/>
            <person name="Zwiers L.-H."/>
            <person name="Turgeon B."/>
            <person name="Goodwin S."/>
            <person name="Spatafora J."/>
            <person name="Crous P."/>
            <person name="Grigoriev I."/>
        </authorList>
    </citation>
    <scope>NUCLEOTIDE SEQUENCE</scope>
    <source>
        <strain evidence="4">ATCC 36951</strain>
    </source>
</reference>
<proteinExistence type="inferred from homology"/>
<evidence type="ECO:0000256" key="3">
    <source>
        <dbReference type="SAM" id="MobiDB-lite"/>
    </source>
</evidence>
<evidence type="ECO:0000256" key="1">
    <source>
        <dbReference type="ARBA" id="ARBA00009890"/>
    </source>
</evidence>
<gene>
    <name evidence="4" type="ORF">M409DRAFT_53398</name>
</gene>
<feature type="region of interest" description="Disordered" evidence="3">
    <location>
        <begin position="305"/>
        <end position="324"/>
    </location>
</feature>
<keyword evidence="5" id="KW-1185">Reference proteome</keyword>
<dbReference type="InterPro" id="IPR001680">
    <property type="entry name" value="WD40_rpt"/>
</dbReference>
<name>A0A6A6CRG3_ZASCE</name>
<evidence type="ECO:0000313" key="4">
    <source>
        <dbReference type="EMBL" id="KAF2168076.1"/>
    </source>
</evidence>
<dbReference type="Gene3D" id="2.130.10.10">
    <property type="entry name" value="YVTN repeat-like/Quinoprotein amine dehydrogenase"/>
    <property type="match status" value="1"/>
</dbReference>
<feature type="region of interest" description="Disordered" evidence="3">
    <location>
        <begin position="51"/>
        <end position="78"/>
    </location>
</feature>
<dbReference type="EMBL" id="ML993591">
    <property type="protein sequence ID" value="KAF2168076.1"/>
    <property type="molecule type" value="Genomic_DNA"/>
</dbReference>
<feature type="compositionally biased region" description="Polar residues" evidence="3">
    <location>
        <begin position="149"/>
        <end position="177"/>
    </location>
</feature>
<feature type="compositionally biased region" description="Basic and acidic residues" evidence="3">
    <location>
        <begin position="178"/>
        <end position="189"/>
    </location>
</feature>
<feature type="compositionally biased region" description="Low complexity" evidence="3">
    <location>
        <begin position="209"/>
        <end position="222"/>
    </location>
</feature>
<feature type="compositionally biased region" description="Polar residues" evidence="3">
    <location>
        <begin position="60"/>
        <end position="71"/>
    </location>
</feature>
<keyword evidence="2" id="KW-0853">WD repeat</keyword>
<dbReference type="InterPro" id="IPR015943">
    <property type="entry name" value="WD40/YVTN_repeat-like_dom_sf"/>
</dbReference>
<organism evidence="4 5">
    <name type="scientific">Zasmidium cellare ATCC 36951</name>
    <dbReference type="NCBI Taxonomy" id="1080233"/>
    <lineage>
        <taxon>Eukaryota</taxon>
        <taxon>Fungi</taxon>
        <taxon>Dikarya</taxon>
        <taxon>Ascomycota</taxon>
        <taxon>Pezizomycotina</taxon>
        <taxon>Dothideomycetes</taxon>
        <taxon>Dothideomycetidae</taxon>
        <taxon>Mycosphaerellales</taxon>
        <taxon>Mycosphaerellaceae</taxon>
        <taxon>Zasmidium</taxon>
    </lineage>
</organism>
<protein>
    <submittedName>
        <fullName evidence="4">Uncharacterized protein</fullName>
    </submittedName>
</protein>
<dbReference type="InterPro" id="IPR037588">
    <property type="entry name" value="MLST8"/>
</dbReference>
<accession>A0A6A6CRG3</accession>
<dbReference type="GO" id="GO:0032956">
    <property type="term" value="P:regulation of actin cytoskeleton organization"/>
    <property type="evidence" value="ECO:0007669"/>
    <property type="project" value="TreeGrafter"/>
</dbReference>
<dbReference type="GO" id="GO:0031931">
    <property type="term" value="C:TORC1 complex"/>
    <property type="evidence" value="ECO:0007669"/>
    <property type="project" value="InterPro"/>
</dbReference>
<dbReference type="SMART" id="SM00320">
    <property type="entry name" value="WD40"/>
    <property type="match status" value="6"/>
</dbReference>
<dbReference type="PANTHER" id="PTHR19842">
    <property type="entry name" value="G BETA-LIKE PROTEIN GBL"/>
    <property type="match status" value="1"/>
</dbReference>
<dbReference type="OrthoDB" id="10248252at2759"/>
<dbReference type="PROSITE" id="PS50082">
    <property type="entry name" value="WD_REPEATS_2"/>
    <property type="match status" value="2"/>
</dbReference>